<dbReference type="Pfam" id="PF00078">
    <property type="entry name" value="RVT_1"/>
    <property type="match status" value="1"/>
</dbReference>
<dbReference type="OrthoDB" id="8538592at2"/>
<dbReference type="Proteomes" id="UP000236655">
    <property type="component" value="Chromosome"/>
</dbReference>
<feature type="domain" description="Reverse transcriptase" evidence="2">
    <location>
        <begin position="77"/>
        <end position="312"/>
    </location>
</feature>
<dbReference type="PANTHER" id="PTHR34047">
    <property type="entry name" value="NUCLEAR INTRON MATURASE 1, MITOCHONDRIAL-RELATED"/>
    <property type="match status" value="1"/>
</dbReference>
<accession>A0A2I7N2U0</accession>
<dbReference type="EMBL" id="CP024847">
    <property type="protein sequence ID" value="AUR50768.1"/>
    <property type="molecule type" value="Genomic_DNA"/>
</dbReference>
<gene>
    <name evidence="3" type="ORF">CUN60_00135</name>
</gene>
<dbReference type="InterPro" id="IPR043502">
    <property type="entry name" value="DNA/RNA_pol_sf"/>
</dbReference>
<proteinExistence type="inferred from homology"/>
<dbReference type="SUPFAM" id="SSF56672">
    <property type="entry name" value="DNA/RNA polymerases"/>
    <property type="match status" value="1"/>
</dbReference>
<protein>
    <recommendedName>
        <fullName evidence="2">Reverse transcriptase domain-containing protein</fullName>
    </recommendedName>
</protein>
<evidence type="ECO:0000313" key="3">
    <source>
        <dbReference type="EMBL" id="AUR50768.1"/>
    </source>
</evidence>
<evidence type="ECO:0000256" key="1">
    <source>
        <dbReference type="ARBA" id="ARBA00034120"/>
    </source>
</evidence>
<keyword evidence="4" id="KW-1185">Reference proteome</keyword>
<dbReference type="InterPro" id="IPR000477">
    <property type="entry name" value="RT_dom"/>
</dbReference>
<reference evidence="4" key="1">
    <citation type="submission" date="2017-11" db="EMBL/GenBank/DDBJ databases">
        <authorList>
            <person name="Chan K.G."/>
            <person name="Lee L.S."/>
        </authorList>
    </citation>
    <scope>NUCLEOTIDE SEQUENCE [LARGE SCALE GENOMIC DNA]</scope>
    <source>
        <strain evidence="4">DSM 100970</strain>
    </source>
</reference>
<dbReference type="KEGG" id="nba:CUN60_00135"/>
<sequence length="312" mass="36674">MLLGQRIARYIKEEAEKLIERYNLYHNVVHVEYVRNKKRLGDNCPNKDIKFPDYWQDNRKFNPFYVRKKYKAIAKSITKKIISREYKPNQPYVRQVPKSDGTTRDVTIFQIQDAAISKMYFDKLLTKNKHRFSSFSYAYRNDRNVHFAIQDIFVDFQNHNRMFVAEFDFSKFFPSISHKFLKLQFDENGFNISDEEKFIINSFLAINTNDNTGIPQGTSLSLFLANLSCWYIDKELEKLGVKFARYADDTLIWSSDYSKINAACIIINNFSKTSGIKINVKKSAGVSLITQTNLPSEIKKSNYIDFLEPVWN</sequence>
<evidence type="ECO:0000313" key="4">
    <source>
        <dbReference type="Proteomes" id="UP000236655"/>
    </source>
</evidence>
<dbReference type="AlphaFoldDB" id="A0A2I7N2U0"/>
<dbReference type="InterPro" id="IPR051083">
    <property type="entry name" value="GrpII_Intron_Splice-Mob/Def"/>
</dbReference>
<dbReference type="RefSeq" id="WP_102950068.1">
    <property type="nucleotide sequence ID" value="NZ_CP024847.1"/>
</dbReference>
<dbReference type="PROSITE" id="PS50878">
    <property type="entry name" value="RT_POL"/>
    <property type="match status" value="1"/>
</dbReference>
<evidence type="ECO:0000259" key="2">
    <source>
        <dbReference type="PROSITE" id="PS50878"/>
    </source>
</evidence>
<dbReference type="PANTHER" id="PTHR34047:SF8">
    <property type="entry name" value="PROTEIN YKFC"/>
    <property type="match status" value="1"/>
</dbReference>
<comment type="similarity">
    <text evidence="1">Belongs to the bacterial reverse transcriptase family.</text>
</comment>
<name>A0A2I7N2U0_9NEIS</name>
<organism evidence="3 4">
    <name type="scientific">Aquella oligotrophica</name>
    <dbReference type="NCBI Taxonomy" id="2067065"/>
    <lineage>
        <taxon>Bacteria</taxon>
        <taxon>Pseudomonadati</taxon>
        <taxon>Pseudomonadota</taxon>
        <taxon>Betaproteobacteria</taxon>
        <taxon>Neisseriales</taxon>
        <taxon>Neisseriaceae</taxon>
        <taxon>Aquella</taxon>
    </lineage>
</organism>